<dbReference type="InterPro" id="IPR036388">
    <property type="entry name" value="WH-like_DNA-bd_sf"/>
</dbReference>
<dbReference type="PANTHER" id="PTHR30319">
    <property type="entry name" value="PHENYLACETIC ACID REGULATOR-RELATED TRANSCRIPTIONAL REPRESSOR"/>
    <property type="match status" value="1"/>
</dbReference>
<dbReference type="RefSeq" id="WP_182218873.1">
    <property type="nucleotide sequence ID" value="NZ_JACEZS010000012.1"/>
</dbReference>
<dbReference type="AlphaFoldDB" id="A0A7W2EIP4"/>
<dbReference type="Gene3D" id="3.30.70.2650">
    <property type="match status" value="1"/>
</dbReference>
<keyword evidence="4" id="KW-1185">Reference proteome</keyword>
<dbReference type="GO" id="GO:0006351">
    <property type="term" value="P:DNA-templated transcription"/>
    <property type="evidence" value="ECO:0007669"/>
    <property type="project" value="InterPro"/>
</dbReference>
<dbReference type="Gene3D" id="1.20.58.1460">
    <property type="match status" value="1"/>
</dbReference>
<dbReference type="Pfam" id="PF08223">
    <property type="entry name" value="PaaX_C"/>
    <property type="match status" value="1"/>
</dbReference>
<sequence>MTLEHWIRVSTRQMAPRSTALLKLIFSDPDLAGDEPVWLHELIRLMAPFGLDERATRTSVFRLTEQGCLQSRRHGRRASYEVAPSAADGLRAAWRRLNAAPERHWDGDWTLLINAGGRIGAATYATLRKALANHGYCALAPNVLARPTDHETRGQDDLSELGEDAHMEIFKVSGRQVTGGRPPAEFGREAWDLSAARADYERFMQQCGPLRDTLRTSPAPTAEQAFVIRVLVGLAWHQCRHNDPMLPLEFLPEDWPARPAYDLYRDLRRYTQAGAQRHVHSAPVVMPIMLTRPMPELCAQAA</sequence>
<dbReference type="InterPro" id="IPR012906">
    <property type="entry name" value="PaaX-like_N"/>
</dbReference>
<dbReference type="InterPro" id="IPR013225">
    <property type="entry name" value="PaaX_C"/>
</dbReference>
<dbReference type="Gene3D" id="1.10.10.10">
    <property type="entry name" value="Winged helix-like DNA-binding domain superfamily/Winged helix DNA-binding domain"/>
    <property type="match status" value="1"/>
</dbReference>
<evidence type="ECO:0000313" key="3">
    <source>
        <dbReference type="EMBL" id="MBA5606638.1"/>
    </source>
</evidence>
<dbReference type="InterPro" id="IPR011965">
    <property type="entry name" value="PaaX_trns_reg"/>
</dbReference>
<accession>A0A7W2EIP4</accession>
<comment type="caution">
    <text evidence="3">The sequence shown here is derived from an EMBL/GenBank/DDBJ whole genome shotgun (WGS) entry which is preliminary data.</text>
</comment>
<evidence type="ECO:0000259" key="2">
    <source>
        <dbReference type="Pfam" id="PF08223"/>
    </source>
</evidence>
<dbReference type="Pfam" id="PF07848">
    <property type="entry name" value="PaaX"/>
    <property type="match status" value="1"/>
</dbReference>
<evidence type="ECO:0000259" key="1">
    <source>
        <dbReference type="Pfam" id="PF07848"/>
    </source>
</evidence>
<evidence type="ECO:0000313" key="4">
    <source>
        <dbReference type="Proteomes" id="UP000566711"/>
    </source>
</evidence>
<dbReference type="PIRSF" id="PIRSF020623">
    <property type="entry name" value="PaaX"/>
    <property type="match status" value="1"/>
</dbReference>
<dbReference type="Proteomes" id="UP000566711">
    <property type="component" value="Unassembled WGS sequence"/>
</dbReference>
<dbReference type="EMBL" id="JACEZS010000012">
    <property type="protein sequence ID" value="MBA5606638.1"/>
    <property type="molecule type" value="Genomic_DNA"/>
</dbReference>
<organism evidence="3 4">
    <name type="scientific">Rugamonas fusca</name>
    <dbReference type="NCBI Taxonomy" id="2758568"/>
    <lineage>
        <taxon>Bacteria</taxon>
        <taxon>Pseudomonadati</taxon>
        <taxon>Pseudomonadota</taxon>
        <taxon>Betaproteobacteria</taxon>
        <taxon>Burkholderiales</taxon>
        <taxon>Oxalobacteraceae</taxon>
        <taxon>Telluria group</taxon>
        <taxon>Rugamonas</taxon>
    </lineage>
</organism>
<name>A0A7W2EIP4_9BURK</name>
<feature type="domain" description="Transcriptional repressor PaaX-like C-terminal" evidence="2">
    <location>
        <begin position="191"/>
        <end position="280"/>
    </location>
</feature>
<proteinExistence type="predicted"/>
<dbReference type="PANTHER" id="PTHR30319:SF1">
    <property type="entry name" value="TRANSCRIPTIONAL REPRESSOR PAAX"/>
    <property type="match status" value="1"/>
</dbReference>
<feature type="domain" description="Transcriptional repressor PaaX-like N-terminal" evidence="1">
    <location>
        <begin position="36"/>
        <end position="82"/>
    </location>
</feature>
<gene>
    <name evidence="3" type="ORF">H3H36_14870</name>
</gene>
<protein>
    <submittedName>
        <fullName evidence="3">Transcriptional regulator, PaaX family protein</fullName>
    </submittedName>
</protein>
<reference evidence="3 4" key="1">
    <citation type="submission" date="2020-07" db="EMBL/GenBank/DDBJ databases">
        <title>Novel species isolated from subtropical streams in China.</title>
        <authorList>
            <person name="Lu H."/>
        </authorList>
    </citation>
    <scope>NUCLEOTIDE SEQUENCE [LARGE SCALE GENOMIC DNA]</scope>
    <source>
        <strain evidence="3 4">FT3S</strain>
    </source>
</reference>